<evidence type="ECO:0000259" key="5">
    <source>
        <dbReference type="Pfam" id="PF00155"/>
    </source>
</evidence>
<evidence type="ECO:0000256" key="3">
    <source>
        <dbReference type="ARBA" id="ARBA00022679"/>
    </source>
</evidence>
<comment type="similarity">
    <text evidence="4">Belongs to the class-I pyridoxal-phosphate-dependent aminotransferase family.</text>
</comment>
<dbReference type="PROSITE" id="PS00105">
    <property type="entry name" value="AA_TRANSFER_CLASS_1"/>
    <property type="match status" value="1"/>
</dbReference>
<dbReference type="Proteomes" id="UP000536835">
    <property type="component" value="Unassembled WGS sequence"/>
</dbReference>
<dbReference type="Gene3D" id="3.90.1150.10">
    <property type="entry name" value="Aspartate Aminotransferase, domain 1"/>
    <property type="match status" value="1"/>
</dbReference>
<dbReference type="PANTHER" id="PTHR42832:SF1">
    <property type="entry name" value="GLUTAMATE-PYRUVATE AMINOTRANSFERASE ALAC"/>
    <property type="match status" value="1"/>
</dbReference>
<dbReference type="InterPro" id="IPR015422">
    <property type="entry name" value="PyrdxlP-dep_Trfase_small"/>
</dbReference>
<gene>
    <name evidence="6" type="ORF">HK107_04665</name>
</gene>
<dbReference type="InterPro" id="IPR004838">
    <property type="entry name" value="NHTrfase_class1_PyrdxlP-BS"/>
</dbReference>
<comment type="caution">
    <text evidence="6">The sequence shown here is derived from an EMBL/GenBank/DDBJ whole genome shotgun (WGS) entry which is preliminary data.</text>
</comment>
<dbReference type="PANTHER" id="PTHR42832">
    <property type="entry name" value="AMINO ACID AMINOTRANSFERASE"/>
    <property type="match status" value="1"/>
</dbReference>
<evidence type="ECO:0000256" key="2">
    <source>
        <dbReference type="ARBA" id="ARBA00022576"/>
    </source>
</evidence>
<dbReference type="InterPro" id="IPR015421">
    <property type="entry name" value="PyrdxlP-dep_Trfase_major"/>
</dbReference>
<evidence type="ECO:0000256" key="4">
    <source>
        <dbReference type="RuleBase" id="RU000481"/>
    </source>
</evidence>
<dbReference type="InterPro" id="IPR050881">
    <property type="entry name" value="LL-DAP_aminotransferase"/>
</dbReference>
<evidence type="ECO:0000313" key="6">
    <source>
        <dbReference type="EMBL" id="NNU15609.1"/>
    </source>
</evidence>
<accession>A0A7Y3W4J9</accession>
<organism evidence="6 7">
    <name type="scientific">Parvularcula mediterranea</name>
    <dbReference type="NCBI Taxonomy" id="2732508"/>
    <lineage>
        <taxon>Bacteria</taxon>
        <taxon>Pseudomonadati</taxon>
        <taxon>Pseudomonadota</taxon>
        <taxon>Alphaproteobacteria</taxon>
        <taxon>Parvularculales</taxon>
        <taxon>Parvularculaceae</taxon>
        <taxon>Parvularcula</taxon>
    </lineage>
</organism>
<dbReference type="GO" id="GO:0030170">
    <property type="term" value="F:pyridoxal phosphate binding"/>
    <property type="evidence" value="ECO:0007669"/>
    <property type="project" value="InterPro"/>
</dbReference>
<protein>
    <recommendedName>
        <fullName evidence="4">Aminotransferase</fullName>
        <ecNumber evidence="4">2.6.1.-</ecNumber>
    </recommendedName>
</protein>
<dbReference type="SUPFAM" id="SSF53383">
    <property type="entry name" value="PLP-dependent transferases"/>
    <property type="match status" value="1"/>
</dbReference>
<dbReference type="GO" id="GO:0008483">
    <property type="term" value="F:transaminase activity"/>
    <property type="evidence" value="ECO:0007669"/>
    <property type="project" value="UniProtKB-KW"/>
</dbReference>
<dbReference type="Pfam" id="PF00155">
    <property type="entry name" value="Aminotran_1_2"/>
    <property type="match status" value="1"/>
</dbReference>
<comment type="cofactor">
    <cofactor evidence="1 4">
        <name>pyridoxal 5'-phosphate</name>
        <dbReference type="ChEBI" id="CHEBI:597326"/>
    </cofactor>
</comment>
<dbReference type="Gene3D" id="3.40.640.10">
    <property type="entry name" value="Type I PLP-dependent aspartate aminotransferase-like (Major domain)"/>
    <property type="match status" value="1"/>
</dbReference>
<proteinExistence type="inferred from homology"/>
<reference evidence="6 7" key="1">
    <citation type="submission" date="2020-05" db="EMBL/GenBank/DDBJ databases">
        <title>Parvularcula mediterraneae sp. nov., isolated from polypropylene straw from shallow seawater of the seashore of Laganas in Zakynthos island, Greece.</title>
        <authorList>
            <person name="Szabo I."/>
            <person name="Al-Omari J."/>
            <person name="Rado J."/>
            <person name="Szerdahelyi G.S."/>
        </authorList>
    </citation>
    <scope>NUCLEOTIDE SEQUENCE [LARGE SCALE GENOMIC DNA]</scope>
    <source>
        <strain evidence="6 7">ZS-1/3</strain>
    </source>
</reference>
<dbReference type="EC" id="2.6.1.-" evidence="4"/>
<sequence>MRRFPALEGLPPYVFAEINRLKAAAAAAGQDILDLGMGNPDLQPPRVVLEALSEAVEREDAHRYSDSRGILELRQAKARYYERRFGVKLDPETEIIATLGSKEGFATLARTITAPGDTALVPAPCYPIHAFAFIMASGAVTGLPAHPGDELLRAAEEAIRMAPRKPIAMVLNYPSNPLTVTADIEFYREAVAFAKKHDILLLSDLAYSEIYFGDTPPPSIFEVEGAKDIAVEFTSMSKTFSMAGWRLGFAAGAPHVIGAMAKVKSYLDYGGFEPMQHAAIRALDHSESAGADVRARYESRRDALIAGFADAGVDVPAPDATMFVWMPLPEDFEGGSVAFAEHALKTVGVAVSPGVGFGPSGEDHMRLALIADEDRLREAAGRLAGLYPAAAKPRIVSNG</sequence>
<keyword evidence="3 4" id="KW-0808">Transferase</keyword>
<dbReference type="InterPro" id="IPR004839">
    <property type="entry name" value="Aminotransferase_I/II_large"/>
</dbReference>
<keyword evidence="2 4" id="KW-0032">Aminotransferase</keyword>
<dbReference type="InterPro" id="IPR015424">
    <property type="entry name" value="PyrdxlP-dep_Trfase"/>
</dbReference>
<dbReference type="AlphaFoldDB" id="A0A7Y3W4J9"/>
<evidence type="ECO:0000256" key="1">
    <source>
        <dbReference type="ARBA" id="ARBA00001933"/>
    </source>
</evidence>
<dbReference type="CDD" id="cd00609">
    <property type="entry name" value="AAT_like"/>
    <property type="match status" value="1"/>
</dbReference>
<dbReference type="EMBL" id="JABFCX010000002">
    <property type="protein sequence ID" value="NNU15609.1"/>
    <property type="molecule type" value="Genomic_DNA"/>
</dbReference>
<name>A0A7Y3W4J9_9PROT</name>
<feature type="domain" description="Aminotransferase class I/classII large" evidence="5">
    <location>
        <begin position="31"/>
        <end position="383"/>
    </location>
</feature>
<keyword evidence="7" id="KW-1185">Reference proteome</keyword>
<evidence type="ECO:0000313" key="7">
    <source>
        <dbReference type="Proteomes" id="UP000536835"/>
    </source>
</evidence>
<dbReference type="RefSeq" id="WP_173197185.1">
    <property type="nucleotide sequence ID" value="NZ_JABFCX010000002.1"/>
</dbReference>